<dbReference type="CDD" id="cd06257">
    <property type="entry name" value="DnaJ"/>
    <property type="match status" value="1"/>
</dbReference>
<comment type="similarity">
    <text evidence="4">Belongs to the DPH4 family.</text>
</comment>
<dbReference type="GO" id="GO:0017183">
    <property type="term" value="P:protein histidyl modification to diphthamide"/>
    <property type="evidence" value="ECO:0007669"/>
    <property type="project" value="UniProtKB-UniPathway"/>
</dbReference>
<keyword evidence="7" id="KW-0479">Metal-binding</keyword>
<keyword evidence="6" id="KW-0963">Cytoplasm</keyword>
<dbReference type="GO" id="GO:0008198">
    <property type="term" value="F:ferrous iron binding"/>
    <property type="evidence" value="ECO:0007669"/>
    <property type="project" value="EnsemblFungi"/>
</dbReference>
<feature type="domain" description="J" evidence="11">
    <location>
        <begin position="6"/>
        <end position="72"/>
    </location>
</feature>
<keyword evidence="10" id="KW-0539">Nucleus</keyword>
<evidence type="ECO:0000256" key="7">
    <source>
        <dbReference type="ARBA" id="ARBA00022723"/>
    </source>
</evidence>
<dbReference type="Gene3D" id="3.10.660.10">
    <property type="entry name" value="DPH Zinc finger"/>
    <property type="match status" value="1"/>
</dbReference>
<accession>A0A1G4K001</accession>
<dbReference type="AlphaFoldDB" id="A0A1G4K001"/>
<comment type="function">
    <text evidence="1">Required for the first step of diphthamide biosynthesis, the transfer of 3-amino-3-carboxypropyl from S-adenosyl-L-methionine to a histidine residue. Diphthamide is a post-translational modification of histidine which occurs in elongation factor 2.</text>
</comment>
<name>A0A1G4K001_9SACH</name>
<dbReference type="Pfam" id="PF00226">
    <property type="entry name" value="DnaJ"/>
    <property type="match status" value="1"/>
</dbReference>
<dbReference type="SUPFAM" id="SSF144217">
    <property type="entry name" value="CSL zinc finger"/>
    <property type="match status" value="1"/>
</dbReference>
<dbReference type="STRING" id="1266660.A0A1G4K001"/>
<reference evidence="13 14" key="1">
    <citation type="submission" date="2016-03" db="EMBL/GenBank/DDBJ databases">
        <authorList>
            <person name="Devillers H."/>
        </authorList>
    </citation>
    <scope>NUCLEOTIDE SEQUENCE [LARGE SCALE GENOMIC DNA]</scope>
    <source>
        <strain evidence="13">CBS 10888</strain>
    </source>
</reference>
<dbReference type="Pfam" id="PF05207">
    <property type="entry name" value="Zn_ribbon_CSL"/>
    <property type="match status" value="1"/>
</dbReference>
<dbReference type="InterPro" id="IPR036671">
    <property type="entry name" value="DPH_MB_sf"/>
</dbReference>
<protein>
    <recommendedName>
        <fullName evidence="5">Diphthamide biosynthesis protein 4</fullName>
    </recommendedName>
</protein>
<dbReference type="PANTHER" id="PTHR21454">
    <property type="entry name" value="DPH3 HOMOLOG-RELATED"/>
    <property type="match status" value="1"/>
</dbReference>
<dbReference type="PRINTS" id="PR00625">
    <property type="entry name" value="JDOMAIN"/>
</dbReference>
<dbReference type="InterPro" id="IPR044248">
    <property type="entry name" value="DPH3/4-like"/>
</dbReference>
<evidence type="ECO:0000259" key="12">
    <source>
        <dbReference type="PROSITE" id="PS51074"/>
    </source>
</evidence>
<evidence type="ECO:0000256" key="3">
    <source>
        <dbReference type="ARBA" id="ARBA00004496"/>
    </source>
</evidence>
<dbReference type="Gene3D" id="1.10.287.110">
    <property type="entry name" value="DnaJ domain"/>
    <property type="match status" value="1"/>
</dbReference>
<dbReference type="InterPro" id="IPR007872">
    <property type="entry name" value="DPH_MB_dom"/>
</dbReference>
<dbReference type="PROSITE" id="PS50076">
    <property type="entry name" value="DNAJ_2"/>
    <property type="match status" value="1"/>
</dbReference>
<feature type="domain" description="DPH-type MB" evidence="12">
    <location>
        <begin position="87"/>
        <end position="155"/>
    </location>
</feature>
<evidence type="ECO:0000256" key="4">
    <source>
        <dbReference type="ARBA" id="ARBA00006169"/>
    </source>
</evidence>
<keyword evidence="14" id="KW-1185">Reference proteome</keyword>
<dbReference type="UniPathway" id="UPA00559"/>
<evidence type="ECO:0000256" key="8">
    <source>
        <dbReference type="ARBA" id="ARBA00022833"/>
    </source>
</evidence>
<organism evidence="13 14">
    <name type="scientific">Lachancea dasiensis</name>
    <dbReference type="NCBI Taxonomy" id="1072105"/>
    <lineage>
        <taxon>Eukaryota</taxon>
        <taxon>Fungi</taxon>
        <taxon>Dikarya</taxon>
        <taxon>Ascomycota</taxon>
        <taxon>Saccharomycotina</taxon>
        <taxon>Saccharomycetes</taxon>
        <taxon>Saccharomycetales</taxon>
        <taxon>Saccharomycetaceae</taxon>
        <taxon>Lachancea</taxon>
    </lineage>
</organism>
<keyword evidence="8" id="KW-0862">Zinc</keyword>
<dbReference type="SUPFAM" id="SSF46565">
    <property type="entry name" value="Chaperone J-domain"/>
    <property type="match status" value="1"/>
</dbReference>
<dbReference type="Proteomes" id="UP000190274">
    <property type="component" value="Chromosome H"/>
</dbReference>
<proteinExistence type="inferred from homology"/>
<evidence type="ECO:0000259" key="11">
    <source>
        <dbReference type="PROSITE" id="PS50076"/>
    </source>
</evidence>
<dbReference type="EMBL" id="LT598461">
    <property type="protein sequence ID" value="SCU96832.1"/>
    <property type="molecule type" value="Genomic_DNA"/>
</dbReference>
<evidence type="ECO:0000256" key="9">
    <source>
        <dbReference type="ARBA" id="ARBA00023004"/>
    </source>
</evidence>
<evidence type="ECO:0000313" key="14">
    <source>
        <dbReference type="Proteomes" id="UP000190274"/>
    </source>
</evidence>
<dbReference type="GO" id="GO:0005737">
    <property type="term" value="C:cytoplasm"/>
    <property type="evidence" value="ECO:0007669"/>
    <property type="project" value="UniProtKB-SubCell"/>
</dbReference>
<evidence type="ECO:0000256" key="10">
    <source>
        <dbReference type="ARBA" id="ARBA00023242"/>
    </source>
</evidence>
<evidence type="ECO:0000256" key="5">
    <source>
        <dbReference type="ARBA" id="ARBA00021797"/>
    </source>
</evidence>
<gene>
    <name evidence="13" type="ORF">LADA_0H02982G</name>
</gene>
<dbReference type="InterPro" id="IPR001623">
    <property type="entry name" value="DnaJ_domain"/>
</dbReference>
<evidence type="ECO:0000256" key="2">
    <source>
        <dbReference type="ARBA" id="ARBA00004123"/>
    </source>
</evidence>
<dbReference type="SMART" id="SM00271">
    <property type="entry name" value="DnaJ"/>
    <property type="match status" value="1"/>
</dbReference>
<dbReference type="GO" id="GO:0005634">
    <property type="term" value="C:nucleus"/>
    <property type="evidence" value="ECO:0007669"/>
    <property type="project" value="UniProtKB-SubCell"/>
</dbReference>
<evidence type="ECO:0000256" key="6">
    <source>
        <dbReference type="ARBA" id="ARBA00022490"/>
    </source>
</evidence>
<dbReference type="OrthoDB" id="445556at2759"/>
<dbReference type="InterPro" id="IPR036869">
    <property type="entry name" value="J_dom_sf"/>
</dbReference>
<dbReference type="PROSITE" id="PS51074">
    <property type="entry name" value="DPH_MB"/>
    <property type="match status" value="1"/>
</dbReference>
<keyword evidence="9" id="KW-0408">Iron</keyword>
<evidence type="ECO:0000313" key="13">
    <source>
        <dbReference type="EMBL" id="SCU96832.1"/>
    </source>
</evidence>
<evidence type="ECO:0000256" key="1">
    <source>
        <dbReference type="ARBA" id="ARBA00003474"/>
    </source>
</evidence>
<comment type="subcellular location">
    <subcellularLocation>
        <location evidence="3">Cytoplasm</location>
    </subcellularLocation>
    <subcellularLocation>
        <location evidence="2">Nucleus</location>
    </subcellularLocation>
</comment>
<sequence>MSFGPSHYEVLDLEADCDSQEIKTAYRKKILGAHPDKKRCGSGPAIYSIEKIQEAYRVLLDDENRMRYDALLAESYKKTGFHNAGDGLDSFSLDEFRFDSQKELFYMDCPRCSIEEGFEFSEDTLEANGAELPQGGFYIVVQCSACSLWITVTFDVAED</sequence>
<dbReference type="PANTHER" id="PTHR21454:SF46">
    <property type="entry name" value="DIPHTHAMIDE BIOSYNTHESIS PROTEIN 4"/>
    <property type="match status" value="1"/>
</dbReference>